<dbReference type="OrthoDB" id="7473190at2"/>
<accession>A0A418YN22</accession>
<keyword evidence="2" id="KW-1185">Reference proteome</keyword>
<reference evidence="1 2" key="1">
    <citation type="submission" date="2018-08" db="EMBL/GenBank/DDBJ databases">
        <title>Sphingobium sp. EO9.</title>
        <authorList>
            <person name="Park Y."/>
            <person name="Kim K.H."/>
            <person name="Jeon C.O."/>
        </authorList>
    </citation>
    <scope>NUCLEOTIDE SEQUENCE [LARGE SCALE GENOMIC DNA]</scope>
    <source>
        <strain evidence="1 2">EO9</strain>
    </source>
</reference>
<evidence type="ECO:0000313" key="2">
    <source>
        <dbReference type="Proteomes" id="UP000283469"/>
    </source>
</evidence>
<sequence length="93" mass="9481">MPLPSLHDLAPLTDLSALCAVIMASPAIRDMLSPPLSFAACAPEIPAGVTCGEIIAAIYDLLEGTPFAPHAAEIVGAVLTRSAAFVGIQASMH</sequence>
<dbReference type="EMBL" id="QVRA01000027">
    <property type="protein sequence ID" value="RJG52404.1"/>
    <property type="molecule type" value="Genomic_DNA"/>
</dbReference>
<dbReference type="Proteomes" id="UP000283469">
    <property type="component" value="Unassembled WGS sequence"/>
</dbReference>
<dbReference type="RefSeq" id="WP_119749568.1">
    <property type="nucleotide sequence ID" value="NZ_QVRA01000027.1"/>
</dbReference>
<comment type="caution">
    <text evidence="1">The sequence shown here is derived from an EMBL/GenBank/DDBJ whole genome shotgun (WGS) entry which is preliminary data.</text>
</comment>
<organism evidence="1 2">
    <name type="scientific">Sphingobium terrigena</name>
    <dbReference type="NCBI Taxonomy" id="2304063"/>
    <lineage>
        <taxon>Bacteria</taxon>
        <taxon>Pseudomonadati</taxon>
        <taxon>Pseudomonadota</taxon>
        <taxon>Alphaproteobacteria</taxon>
        <taxon>Sphingomonadales</taxon>
        <taxon>Sphingomonadaceae</taxon>
        <taxon>Sphingobium</taxon>
    </lineage>
</organism>
<protein>
    <submittedName>
        <fullName evidence="1">Uncharacterized protein</fullName>
    </submittedName>
</protein>
<evidence type="ECO:0000313" key="1">
    <source>
        <dbReference type="EMBL" id="RJG52404.1"/>
    </source>
</evidence>
<gene>
    <name evidence="1" type="ORF">D0Z70_20120</name>
</gene>
<proteinExistence type="predicted"/>
<name>A0A418YN22_9SPHN</name>
<dbReference type="AlphaFoldDB" id="A0A418YN22"/>